<comment type="caution">
    <text evidence="1">The sequence shown here is derived from an EMBL/GenBank/DDBJ whole genome shotgun (WGS) entry which is preliminary data.</text>
</comment>
<name>A0A565BIB0_9BRAS</name>
<accession>A0A565BIB0</accession>
<evidence type="ECO:0000313" key="1">
    <source>
        <dbReference type="EMBL" id="VVB01097.1"/>
    </source>
</evidence>
<organism evidence="1 2">
    <name type="scientific">Arabis nemorensis</name>
    <dbReference type="NCBI Taxonomy" id="586526"/>
    <lineage>
        <taxon>Eukaryota</taxon>
        <taxon>Viridiplantae</taxon>
        <taxon>Streptophyta</taxon>
        <taxon>Embryophyta</taxon>
        <taxon>Tracheophyta</taxon>
        <taxon>Spermatophyta</taxon>
        <taxon>Magnoliopsida</taxon>
        <taxon>eudicotyledons</taxon>
        <taxon>Gunneridae</taxon>
        <taxon>Pentapetalae</taxon>
        <taxon>rosids</taxon>
        <taxon>malvids</taxon>
        <taxon>Brassicales</taxon>
        <taxon>Brassicaceae</taxon>
        <taxon>Arabideae</taxon>
        <taxon>Arabis</taxon>
    </lineage>
</organism>
<sequence>MVNSHLQDIFNIRDGDKSDQFCELRQRLDDMPIGGTMFGSSLMRVIALFLKVQYKINDKLEHCRIAGYKFSMLCNKHFVILFETALTIPDIEYVQGDLVEIKPWKMIYEPQDL</sequence>
<dbReference type="Proteomes" id="UP000489600">
    <property type="component" value="Unassembled WGS sequence"/>
</dbReference>
<protein>
    <submittedName>
        <fullName evidence="1">Uncharacterized protein</fullName>
    </submittedName>
</protein>
<dbReference type="AlphaFoldDB" id="A0A565BIB0"/>
<gene>
    <name evidence="1" type="ORF">ANE_LOCUS11541</name>
</gene>
<proteinExistence type="predicted"/>
<reference evidence="1" key="1">
    <citation type="submission" date="2019-07" db="EMBL/GenBank/DDBJ databases">
        <authorList>
            <person name="Dittberner H."/>
        </authorList>
    </citation>
    <scope>NUCLEOTIDE SEQUENCE [LARGE SCALE GENOMIC DNA]</scope>
</reference>
<evidence type="ECO:0000313" key="2">
    <source>
        <dbReference type="Proteomes" id="UP000489600"/>
    </source>
</evidence>
<keyword evidence="2" id="KW-1185">Reference proteome</keyword>
<dbReference type="EMBL" id="CABITT030000004">
    <property type="protein sequence ID" value="VVB01097.1"/>
    <property type="molecule type" value="Genomic_DNA"/>
</dbReference>